<feature type="region of interest" description="Disordered" evidence="2">
    <location>
        <begin position="793"/>
        <end position="933"/>
    </location>
</feature>
<feature type="region of interest" description="Disordered" evidence="2">
    <location>
        <begin position="736"/>
        <end position="764"/>
    </location>
</feature>
<evidence type="ECO:0000313" key="5">
    <source>
        <dbReference type="Proteomes" id="UP001642484"/>
    </source>
</evidence>
<dbReference type="PROSITE" id="PS50222">
    <property type="entry name" value="EF_HAND_2"/>
    <property type="match status" value="1"/>
</dbReference>
<sequence>MEQRHVSLMDDPSMDFSFRSLRRRLHRLPGPPAKLEFQELRLVDDVVLVYGGWAPSASSTAAAPLETFKRQQVESLHVKGMDHISKRIQDATGNLLVCLESALPSEPCPSIGYIAAEWFSARVSKQGVEEVYRGNLDRPTPGSLAELIVLLALLDFLTATPSTGFGSTASRIVTLKVREGGAQCVAHMELQAIFGAPDIDAVRHTAVIQLFQGKDTQDAKTSLLETLRSTCPQCRVGTVEFEKKLNEAVQLMSAAATCLNSQASKEDLAEALWEVDISWDDWLRIFADPDDAGFAAVDLLGLELYRSAVQGLLECLNEVAGFYAGETMGLDPVKASLTVLQTCAAPASWAQDPLQQPEILDTSTAMSHSGCVVALRCHLLQHAIDSRFNRLYGGPFKIPTGPDPDPRLEKRWQELFESVDVNRNGEVSMDEWKEALDNEDNEELRDLFEFDQRPMRILAKKLFGSVHVHADSWVDMEEFRKACRMAYRSELKWHFIYMMAGREAEKADDRPEEEPFSKLISWNRSCIEHGLLQEDAVFKKYKAHTRVWKKLAVGKCQAWDRHCNSIIGLSEAAHELHSPGRDATQEVLSRHFDSQIFIKIAFNTSKSFEDVALFGQLTLLQCHILEKIWEALFPKYSPEASGMEECSGLHLGIHYILPREDSGAYFSLEGWHKWTRWQEADENWPASQATQSVSSSRIAPSDATMLQGANVLTELSDVGARPQDLLRCAASEVPSLRGGNCDETHQAADEGGADGSAGVQPSVSRAGDPLVGFLVESSRNLVDLRPGPFSGLDGFETIPAPQKRPDSLGSVAIASPTSTSSEVVHQPLTPQVRPSRGSSSEISASLPRVGAGPLPPLPEAENQDPSGPAAPRTALPDCPGLPEEDPQEDPQDYPADPELGSDSDEQTEESASGTEESGESEDASENSEMHAESEKLAVELHAEFRRRPRVNSHRRSTITEDNSGTRFMQMLEDALWDTCKFRPPQIKCKTLEFVENAPKVLGGWNVTLWIYSLKPSMNSDLVVKNVNQLVEKYEEWAGEDRTGDFFQKYAWVWCKFKAGKDQPYKECKPSGVNAPKNDSSQRHGALREDIAEETVVQDTRIAPAPLQEAVQAVQAVQHVASTSSRWQACSRWRLKPHYSTTPRTLDLAVRFQGGAFSHDEVKQNMVKLLGLQNCQLTLMALELGELGGSYSEAKLQIRTLSPAPATEETEALQAKLMYLHRYGHSSSLRLPGGWKWVAVVSGLASKEVMEEFAVSFTLKLETDAASLAETWEELRADLAQKLGFHVCRLQISDVRHQGHAAVIQVRIGGFSRDRAEMLKDFLESEEAMGKTGSELPLLETSDVKVIASDTLPYSEGQAWNDEVMAMTPMQIGRMIGKLNSKSLNELMEEYVRCCEKGPTGQHKQDGKPYHFYVIKQIEDIIKKLREVYRGRPSESLKRALSQHHIGLPLLLDFGKTLMRVVEVHGESAPEEDRKDYFLSQGWQPEEMRYALRLLAFVLSWDTRGFDGPEVQPADVQVHLSRLTESLVKVMAIYKTFLASLDESDLSRGLYRPCNVLQSLQTALLGIQTEPSSESVAAWLAGTDVLDSLSKLLCQSRCRSYSFVHGHAVALLFPPATQMTCKAFFAKDKMLLQSDAICKNVSKLMRAMVNWTDINGSSTSSNWSTSLDEAIQKISLPQLARLLNRLKLPPTHAIDLVGKLREWTQFDIINLLDGSPLPLICLFPRQNIPERGLC</sequence>
<dbReference type="Gene3D" id="1.10.238.10">
    <property type="entry name" value="EF-hand"/>
    <property type="match status" value="1"/>
</dbReference>
<keyword evidence="1" id="KW-0106">Calcium</keyword>
<dbReference type="Proteomes" id="UP001642484">
    <property type="component" value="Unassembled WGS sequence"/>
</dbReference>
<dbReference type="SMART" id="SM00054">
    <property type="entry name" value="EFh"/>
    <property type="match status" value="1"/>
</dbReference>
<protein>
    <recommendedName>
        <fullName evidence="3">EF-hand domain-containing protein</fullName>
    </recommendedName>
</protein>
<evidence type="ECO:0000259" key="3">
    <source>
        <dbReference type="PROSITE" id="PS50222"/>
    </source>
</evidence>
<accession>A0ABP0LD71</accession>
<dbReference type="InterPro" id="IPR018247">
    <property type="entry name" value="EF_Hand_1_Ca_BS"/>
</dbReference>
<dbReference type="InterPro" id="IPR002048">
    <property type="entry name" value="EF_hand_dom"/>
</dbReference>
<dbReference type="SUPFAM" id="SSF47473">
    <property type="entry name" value="EF-hand"/>
    <property type="match status" value="1"/>
</dbReference>
<dbReference type="PROSITE" id="PS00018">
    <property type="entry name" value="EF_HAND_1"/>
    <property type="match status" value="1"/>
</dbReference>
<evidence type="ECO:0000256" key="1">
    <source>
        <dbReference type="ARBA" id="ARBA00022837"/>
    </source>
</evidence>
<keyword evidence="5" id="KW-1185">Reference proteome</keyword>
<evidence type="ECO:0000256" key="2">
    <source>
        <dbReference type="SAM" id="MobiDB-lite"/>
    </source>
</evidence>
<comment type="caution">
    <text evidence="4">The sequence shown here is derived from an EMBL/GenBank/DDBJ whole genome shotgun (WGS) entry which is preliminary data.</text>
</comment>
<name>A0ABP0LD71_9DINO</name>
<feature type="compositionally biased region" description="Acidic residues" evidence="2">
    <location>
        <begin position="916"/>
        <end position="925"/>
    </location>
</feature>
<feature type="domain" description="EF-hand" evidence="3">
    <location>
        <begin position="407"/>
        <end position="442"/>
    </location>
</feature>
<feature type="compositionally biased region" description="Acidic residues" evidence="2">
    <location>
        <begin position="882"/>
        <end position="891"/>
    </location>
</feature>
<evidence type="ECO:0000313" key="4">
    <source>
        <dbReference type="EMBL" id="CAK9036938.1"/>
    </source>
</evidence>
<dbReference type="EMBL" id="CAXAMN010012002">
    <property type="protein sequence ID" value="CAK9036938.1"/>
    <property type="molecule type" value="Genomic_DNA"/>
</dbReference>
<organism evidence="4 5">
    <name type="scientific">Durusdinium trenchii</name>
    <dbReference type="NCBI Taxonomy" id="1381693"/>
    <lineage>
        <taxon>Eukaryota</taxon>
        <taxon>Sar</taxon>
        <taxon>Alveolata</taxon>
        <taxon>Dinophyceae</taxon>
        <taxon>Suessiales</taxon>
        <taxon>Symbiodiniaceae</taxon>
        <taxon>Durusdinium</taxon>
    </lineage>
</organism>
<feature type="compositionally biased region" description="Acidic residues" evidence="2">
    <location>
        <begin position="899"/>
        <end position="908"/>
    </location>
</feature>
<dbReference type="InterPro" id="IPR011992">
    <property type="entry name" value="EF-hand-dom_pair"/>
</dbReference>
<gene>
    <name evidence="4" type="ORF">CCMP2556_LOCUS20477</name>
</gene>
<reference evidence="4 5" key="1">
    <citation type="submission" date="2024-02" db="EMBL/GenBank/DDBJ databases">
        <authorList>
            <person name="Chen Y."/>
            <person name="Shah S."/>
            <person name="Dougan E. K."/>
            <person name="Thang M."/>
            <person name="Chan C."/>
        </authorList>
    </citation>
    <scope>NUCLEOTIDE SEQUENCE [LARGE SCALE GENOMIC DNA]</scope>
</reference>
<proteinExistence type="predicted"/>